<dbReference type="PANTHER" id="PTHR35037:SF3">
    <property type="entry name" value="C-TERMINAL REGION OF AIDA-LIKE PROTEIN"/>
    <property type="match status" value="1"/>
</dbReference>
<dbReference type="Pfam" id="PF18883">
    <property type="entry name" value="AC_1"/>
    <property type="match status" value="1"/>
</dbReference>
<evidence type="ECO:0000259" key="1">
    <source>
        <dbReference type="PROSITE" id="PS51208"/>
    </source>
</evidence>
<reference evidence="2 3" key="1">
    <citation type="journal article" date="2006" name="J. Bacteriol.">
        <title>Complete genome sequence of Yersinia pestis strains Antiqua and Nepal516: evidence of gene reduction in an emerging pathogen.</title>
        <authorList>
            <person name="Chain P.S."/>
            <person name="Hu P."/>
            <person name="Malfatti S.A."/>
            <person name="Radnedge L."/>
            <person name="Larimer F."/>
            <person name="Vergez L.M."/>
            <person name="Worsham P."/>
            <person name="Chu M.C."/>
            <person name="Andersen G.L."/>
        </authorList>
    </citation>
    <scope>NUCLEOTIDE SEQUENCE [LARGE SCALE GENOMIC DNA]</scope>
    <source>
        <strain evidence="2 3">Antiqua</strain>
    </source>
</reference>
<dbReference type="HOGENOM" id="CLU_264829_0_0_6"/>
<dbReference type="InterPro" id="IPR036709">
    <property type="entry name" value="Autotransporte_beta_dom_sf"/>
</dbReference>
<organism evidence="2 3">
    <name type="scientific">Yersinia pestis bv. Antiqua (strain Antiqua)</name>
    <dbReference type="NCBI Taxonomy" id="360102"/>
    <lineage>
        <taxon>Bacteria</taxon>
        <taxon>Pseudomonadati</taxon>
        <taxon>Pseudomonadota</taxon>
        <taxon>Gammaproteobacteria</taxon>
        <taxon>Enterobacterales</taxon>
        <taxon>Yersiniaceae</taxon>
        <taxon>Yersinia</taxon>
    </lineage>
</organism>
<dbReference type="SUPFAM" id="SSF51126">
    <property type="entry name" value="Pectin lyase-like"/>
    <property type="match status" value="1"/>
</dbReference>
<dbReference type="RefSeq" id="WP_002224033.1">
    <property type="nucleotide sequence ID" value="NC_008150.1"/>
</dbReference>
<dbReference type="InterPro" id="IPR005546">
    <property type="entry name" value="Autotransporte_beta"/>
</dbReference>
<proteinExistence type="predicted"/>
<sequence length="1268" mass="131735">MLKHFRLGLFTANVQADTGSQHSFSRVPAAAINPITLAIVVAFSTIALPPMALAACTSPGVGTYVCEGENTDGIILSGTDIAVETQPGFSIIVPENGDPALSLVGSGTISYLDTNSSALDTTGADSLYIQNDTHTTGQSSSINVQTNGSMGSGINISNHSGADSTVQVDVSGTLFGDLNGSPALLIYSSAENNSTILMNINTIFGDVGIRSDNTSFNGTAITNVDIANDINATYSGATINNSGSGGTSVVNFNSKSIITELDALNIYNTNYSGAVITNVDIDGDVISTTSQATSFYNDAYNGSANFTFRANNVTGEYSGISINNSSHNSANNNHDNAVITDILLTGDLTSTSGSGLQINSYMDDGDIKVSAQLENIYSYYEALSVRADTLTGNLQFNIDVSGNIVAENGLGFMVMGGASEGNSTMIINANNISSGSQALNIYNYSGLGSAFTAVTATGHLVSEQGIGAMFSTYVSQGDATAVINLNDITTAGSGVKIDTIANGGNSTTYLTVVGQINSSLYDGIDLRATATEGNTLVSIDVNNIASEYDAIHLDNKNYTTGADNGTSTIDLITRGALVSQQGYGINIETNTADTYVTVGGLVHGGNGTAIGIHRLDNIQTSATLELQSGYALEGVTQALVFNGSYAEINDAALDLANSHLVLGGAGDAAFDLTRIDNREEAILDGDPNRITGFGTLTKTNNSIWTLTGANMADGDANAFLSANIAGGILVLDNATLGLTPDAGALTGATVNRLSAADIAADPTLVATETGALTLAEGGALSSLGDSVLSGNLISAGGILLSNHYTGGNGAATDDRLTVTGTYFGENNGSGEGAWLALDTVLGDDDSATDRLVINGDATGTTSVRVNNAGGLGDKTLNGINLITVDGLAQDDTFLLAGDYVTTDGYQAVVGGAYAYTLQADGEAATAGRNWYLSSELMLTEGVRYQAGVPLYEQYPQVLAALNTLPTLQQRVGNRYGAPGALADLDFDNNQWAWGRIEGSHQVTDPARSTSGSQREIDVWKLQTGIDVPLYQSQDGSLLTGGVNFSYGKAKADIHSFFGDGRINSAGYGLGTSLTWYGNNGVYVDGQLQTMWFDSDLSSRTAGHAVASGNNGRGYTSAIEAGKGYALGNGLSLTPQMQVTYSRVDFDTFRDPFDSEVSLQEGDSLRGRIGVSLDKETTWSAKDGTTRRSHIYSHLDLHNEFLNGSKVQVSGVEFATRDERQSVGLGAGGTYEWQNGRYAVYGNVNLLGATRNVSDNYAVGGTIGARVSW</sequence>
<dbReference type="NCBIfam" id="TIGR01414">
    <property type="entry name" value="autotrans_barl"/>
    <property type="match status" value="1"/>
</dbReference>
<dbReference type="SMART" id="SM00869">
    <property type="entry name" value="Autotransporter"/>
    <property type="match status" value="1"/>
</dbReference>
<dbReference type="InterPro" id="IPR012332">
    <property type="entry name" value="Autotransporter_pectin_lyase_C"/>
</dbReference>
<gene>
    <name evidence="2" type="ordered locus">YPA_1849</name>
</gene>
<evidence type="ECO:0000313" key="2">
    <source>
        <dbReference type="EMBL" id="ABG13815.1"/>
    </source>
</evidence>
<accession>A0A0E1NS32</accession>
<dbReference type="SUPFAM" id="SSF103515">
    <property type="entry name" value="Autotransporter"/>
    <property type="match status" value="1"/>
</dbReference>
<dbReference type="InterPro" id="IPR043990">
    <property type="entry name" value="AC_1"/>
</dbReference>
<dbReference type="AlphaFoldDB" id="A0A0E1NS32"/>
<dbReference type="Gene3D" id="2.40.128.130">
    <property type="entry name" value="Autotransporter beta-domain"/>
    <property type="match status" value="1"/>
</dbReference>
<dbReference type="CDD" id="cd01344">
    <property type="entry name" value="PL2_Passenger_AT"/>
    <property type="match status" value="1"/>
</dbReference>
<dbReference type="InterPro" id="IPR051551">
    <property type="entry name" value="Autotransporter_adhesion"/>
</dbReference>
<dbReference type="EMBL" id="CP000308">
    <property type="protein sequence ID" value="ABG13815.1"/>
    <property type="molecule type" value="Genomic_DNA"/>
</dbReference>
<dbReference type="PROSITE" id="PS51208">
    <property type="entry name" value="AUTOTRANSPORTER"/>
    <property type="match status" value="1"/>
</dbReference>
<dbReference type="InterPro" id="IPR006315">
    <property type="entry name" value="OM_autotransptr_brl_dom"/>
</dbReference>
<protein>
    <recommendedName>
        <fullName evidence="1">Autotransporter domain-containing protein</fullName>
    </recommendedName>
</protein>
<dbReference type="KEGG" id="ypa:YPA_1849"/>
<evidence type="ECO:0000313" key="3">
    <source>
        <dbReference type="Proteomes" id="UP000001971"/>
    </source>
</evidence>
<dbReference type="Pfam" id="PF03797">
    <property type="entry name" value="Autotransporter"/>
    <property type="match status" value="1"/>
</dbReference>
<dbReference type="PATRIC" id="fig|360102.15.peg.461"/>
<name>A0A0E1NS32_YERPA</name>
<dbReference type="InterPro" id="IPR011050">
    <property type="entry name" value="Pectin_lyase_fold/virulence"/>
</dbReference>
<dbReference type="Proteomes" id="UP000001971">
    <property type="component" value="Chromosome"/>
</dbReference>
<dbReference type="GO" id="GO:0019867">
    <property type="term" value="C:outer membrane"/>
    <property type="evidence" value="ECO:0007669"/>
    <property type="project" value="InterPro"/>
</dbReference>
<dbReference type="Gene3D" id="2.160.20.20">
    <property type="match status" value="1"/>
</dbReference>
<dbReference type="PANTHER" id="PTHR35037">
    <property type="entry name" value="C-TERMINAL REGION OF AIDA-LIKE PROTEIN"/>
    <property type="match status" value="1"/>
</dbReference>
<feature type="domain" description="Autotransporter" evidence="1">
    <location>
        <begin position="985"/>
        <end position="1268"/>
    </location>
</feature>